<feature type="region of interest" description="Disordered" evidence="4">
    <location>
        <begin position="25"/>
        <end position="50"/>
    </location>
</feature>
<keyword evidence="7" id="KW-1185">Reference proteome</keyword>
<keyword evidence="1" id="KW-0677">Repeat</keyword>
<dbReference type="Proteomes" id="UP000233742">
    <property type="component" value="Chromosome"/>
</dbReference>
<keyword evidence="5" id="KW-0812">Transmembrane</keyword>
<feature type="compositionally biased region" description="Basic and acidic residues" evidence="4">
    <location>
        <begin position="25"/>
        <end position="35"/>
    </location>
</feature>
<dbReference type="PANTHER" id="PTHR24171">
    <property type="entry name" value="ANKYRIN REPEAT DOMAIN-CONTAINING PROTEIN 39-RELATED"/>
    <property type="match status" value="1"/>
</dbReference>
<keyword evidence="2 3" id="KW-0040">ANK repeat</keyword>
<dbReference type="Pfam" id="PF12796">
    <property type="entry name" value="Ank_2"/>
    <property type="match status" value="1"/>
</dbReference>
<dbReference type="PROSITE" id="PS50297">
    <property type="entry name" value="ANK_REP_REGION"/>
    <property type="match status" value="1"/>
</dbReference>
<accession>A0A2K9EGS9</accession>
<evidence type="ECO:0000256" key="1">
    <source>
        <dbReference type="ARBA" id="ARBA00022737"/>
    </source>
</evidence>
<evidence type="ECO:0000256" key="2">
    <source>
        <dbReference type="ARBA" id="ARBA00023043"/>
    </source>
</evidence>
<dbReference type="InterPro" id="IPR002110">
    <property type="entry name" value="Ankyrin_rpt"/>
</dbReference>
<dbReference type="InterPro" id="IPR036770">
    <property type="entry name" value="Ankyrin_rpt-contain_sf"/>
</dbReference>
<proteinExistence type="predicted"/>
<evidence type="ECO:0000256" key="4">
    <source>
        <dbReference type="SAM" id="MobiDB-lite"/>
    </source>
</evidence>
<dbReference type="AlphaFoldDB" id="A0A2K9EGS9"/>
<dbReference type="SMART" id="SM00248">
    <property type="entry name" value="ANK"/>
    <property type="match status" value="2"/>
</dbReference>
<evidence type="ECO:0000313" key="6">
    <source>
        <dbReference type="EMBL" id="AUH34178.1"/>
    </source>
</evidence>
<protein>
    <submittedName>
        <fullName evidence="6">Uncharacterized protein</fullName>
    </submittedName>
</protein>
<dbReference type="SUPFAM" id="SSF48403">
    <property type="entry name" value="Ankyrin repeat"/>
    <property type="match status" value="1"/>
</dbReference>
<evidence type="ECO:0000256" key="5">
    <source>
        <dbReference type="SAM" id="Phobius"/>
    </source>
</evidence>
<keyword evidence="5" id="KW-1133">Transmembrane helix</keyword>
<dbReference type="EMBL" id="CP025408">
    <property type="protein sequence ID" value="AUH34178.1"/>
    <property type="molecule type" value="Genomic_DNA"/>
</dbReference>
<name>A0A2K9EGS9_9RHOB</name>
<evidence type="ECO:0000313" key="7">
    <source>
        <dbReference type="Proteomes" id="UP000233742"/>
    </source>
</evidence>
<sequence length="243" mass="26945">MARNALARRCQCPRRQDPRREMRNLWGARDERGAEFPETGGSADQARDGGKSVRQVTKVAIALAAITSLAVGWAVANDERQDMTKKVDIYAVYNDLPIIFWRIDQQNYPAVDALLKAGADIETRGIFGMTPVIWAASGGSWGMVKFLIDRGANLTAYAEDGMTVANLALNSRVLLDSPNGQDLQDVRAILAERGLYDNIPTRAELREQMEAGTLSRPPYFDAWRATHWPADANARADKIRAQQ</sequence>
<keyword evidence="5" id="KW-0472">Membrane</keyword>
<gene>
    <name evidence="6" type="ORF">CUV01_12930</name>
</gene>
<dbReference type="Gene3D" id="1.25.40.20">
    <property type="entry name" value="Ankyrin repeat-containing domain"/>
    <property type="match status" value="1"/>
</dbReference>
<evidence type="ECO:0000256" key="3">
    <source>
        <dbReference type="PROSITE-ProRule" id="PRU00023"/>
    </source>
</evidence>
<feature type="repeat" description="ANK" evidence="3">
    <location>
        <begin position="127"/>
        <end position="159"/>
    </location>
</feature>
<dbReference type="PROSITE" id="PS50088">
    <property type="entry name" value="ANK_REPEAT"/>
    <property type="match status" value="1"/>
</dbReference>
<feature type="transmembrane region" description="Helical" evidence="5">
    <location>
        <begin position="56"/>
        <end position="76"/>
    </location>
</feature>
<reference evidence="6 7" key="1">
    <citation type="submission" date="2017-12" db="EMBL/GenBank/DDBJ databases">
        <authorList>
            <person name="Hurst M.R.H."/>
        </authorList>
    </citation>
    <scope>NUCLEOTIDE SEQUENCE [LARGE SCALE GENOMIC DNA]</scope>
    <source>
        <strain evidence="6 7">BM15</strain>
    </source>
</reference>
<organism evidence="6 7">
    <name type="scientific">Paracoccus tegillarcae</name>
    <dbReference type="NCBI Taxonomy" id="1529068"/>
    <lineage>
        <taxon>Bacteria</taxon>
        <taxon>Pseudomonadati</taxon>
        <taxon>Pseudomonadota</taxon>
        <taxon>Alphaproteobacteria</taxon>
        <taxon>Rhodobacterales</taxon>
        <taxon>Paracoccaceae</taxon>
        <taxon>Paracoccus</taxon>
    </lineage>
</organism>
<dbReference type="KEGG" id="paro:CUV01_12930"/>